<evidence type="ECO:0000256" key="4">
    <source>
        <dbReference type="ARBA" id="ARBA00022763"/>
    </source>
</evidence>
<evidence type="ECO:0000256" key="1">
    <source>
        <dbReference type="ARBA" id="ARBA00009922"/>
    </source>
</evidence>
<evidence type="ECO:0000256" key="11">
    <source>
        <dbReference type="ARBA" id="ARBA00023235"/>
    </source>
</evidence>
<proteinExistence type="inferred from homology"/>
<evidence type="ECO:0000256" key="3">
    <source>
        <dbReference type="ARBA" id="ARBA00022741"/>
    </source>
</evidence>
<keyword evidence="2" id="KW-0540">Nuclease</keyword>
<evidence type="ECO:0000256" key="7">
    <source>
        <dbReference type="ARBA" id="ARBA00022839"/>
    </source>
</evidence>
<accession>A0ABU0PEC4</accession>
<evidence type="ECO:0000256" key="8">
    <source>
        <dbReference type="ARBA" id="ARBA00022840"/>
    </source>
</evidence>
<dbReference type="PROSITE" id="PS51198">
    <property type="entry name" value="UVRD_HELICASE_ATP_BIND"/>
    <property type="match status" value="1"/>
</dbReference>
<evidence type="ECO:0000256" key="2">
    <source>
        <dbReference type="ARBA" id="ARBA00022722"/>
    </source>
</evidence>
<keyword evidence="3 15" id="KW-0547">Nucleotide-binding</keyword>
<keyword evidence="9" id="KW-0238">DNA-binding</keyword>
<dbReference type="Gene3D" id="3.30.160.800">
    <property type="match status" value="1"/>
</dbReference>
<dbReference type="InterPro" id="IPR014017">
    <property type="entry name" value="DNA_helicase_UvrD-like_C"/>
</dbReference>
<dbReference type="InterPro" id="IPR011604">
    <property type="entry name" value="PDDEXK-like_dom_sf"/>
</dbReference>
<evidence type="ECO:0000256" key="14">
    <source>
        <dbReference type="ARBA" id="ARBA00048988"/>
    </source>
</evidence>
<dbReference type="EMBL" id="JAUSXK010000001">
    <property type="protein sequence ID" value="MDQ0644994.1"/>
    <property type="molecule type" value="Genomic_DNA"/>
</dbReference>
<comment type="catalytic activity">
    <reaction evidence="14">
        <text>ATP + H2O = ADP + phosphate + H(+)</text>
        <dbReference type="Rhea" id="RHEA:13065"/>
        <dbReference type="ChEBI" id="CHEBI:15377"/>
        <dbReference type="ChEBI" id="CHEBI:15378"/>
        <dbReference type="ChEBI" id="CHEBI:30616"/>
        <dbReference type="ChEBI" id="CHEBI:43474"/>
        <dbReference type="ChEBI" id="CHEBI:456216"/>
        <dbReference type="EC" id="5.6.2.4"/>
    </reaction>
</comment>
<organism evidence="18 19">
    <name type="scientific">Microbacterium murale</name>
    <dbReference type="NCBI Taxonomy" id="1081040"/>
    <lineage>
        <taxon>Bacteria</taxon>
        <taxon>Bacillati</taxon>
        <taxon>Actinomycetota</taxon>
        <taxon>Actinomycetes</taxon>
        <taxon>Micrococcales</taxon>
        <taxon>Microbacteriaceae</taxon>
        <taxon>Microbacterium</taxon>
    </lineage>
</organism>
<dbReference type="Gene3D" id="3.90.320.10">
    <property type="match status" value="1"/>
</dbReference>
<dbReference type="Pfam" id="PF00580">
    <property type="entry name" value="UvrD-helicase"/>
    <property type="match status" value="1"/>
</dbReference>
<keyword evidence="8 15" id="KW-0067">ATP-binding</keyword>
<evidence type="ECO:0000313" key="18">
    <source>
        <dbReference type="EMBL" id="MDQ0644994.1"/>
    </source>
</evidence>
<dbReference type="InterPro" id="IPR000212">
    <property type="entry name" value="DNA_helicase_UvrD/REP"/>
</dbReference>
<feature type="domain" description="UvrD-like helicase ATP-binding" evidence="16">
    <location>
        <begin position="5"/>
        <end position="300"/>
    </location>
</feature>
<reference evidence="18 19" key="1">
    <citation type="submission" date="2023-07" db="EMBL/GenBank/DDBJ databases">
        <title>Comparative genomics of wheat-associated soil bacteria to identify genetic determinants of phenazine resistance.</title>
        <authorList>
            <person name="Mouncey N."/>
        </authorList>
    </citation>
    <scope>NUCLEOTIDE SEQUENCE [LARGE SCALE GENOMIC DNA]</scope>
    <source>
        <strain evidence="18 19">W2I7</strain>
    </source>
</reference>
<dbReference type="PANTHER" id="PTHR11070">
    <property type="entry name" value="UVRD / RECB / PCRA DNA HELICASE FAMILY MEMBER"/>
    <property type="match status" value="1"/>
</dbReference>
<dbReference type="GO" id="GO:0004386">
    <property type="term" value="F:helicase activity"/>
    <property type="evidence" value="ECO:0007669"/>
    <property type="project" value="UniProtKB-KW"/>
</dbReference>
<evidence type="ECO:0000313" key="19">
    <source>
        <dbReference type="Proteomes" id="UP001239085"/>
    </source>
</evidence>
<sequence length="1099" mass="117479">MDAMTEDAGQRAVVSAAVEASGVIIGAPGTGKTQTLIDRVAALLGAHGLAPEEVLVLTPNRQAATVLRDRIGVRIGQATPGPLARSLGSFAFQLVRGAMVHAGDEPPALLTGADQDRIIADLLSGDLEDEASGRPSRWPETLSAGVRASKGFRSELRAFLSECTELGVLPQELQASERPVWRAAGDFIDEYRAVLAGMRTAYRDAADLLSEAAAVLRDADPAILGPLAPLRVVLIDDAQEITRGGITVVRALRARGIAVLAFGDPDISSGAFRGASPQLFHELSGVLERVFVLETPHRQKSALTDLTRTVTQAIGAAGRVEHRRAPGPAPEITESPASLTAPVRAFLAPSPYEEADRIAGTLRDWHLTDGIPWSDMAVIAHDTRQVTALETELAAREVPTRAAGVQRPLGSEGVVRDIVSIVRLALTPVEDREPEMLIDALRSPFGGMDAVGLRRLRARLRHVELGDGGSTPATELLRQAMAFPVHFTFVDAPEARVASRFATTLAETAAAAEAGETIHELLWRVWDRARALDGSKLQHHWRVASEQPGGGETARALDALVALFDAAKRFVERTPNERPEAFVRDILDSEVPEDTLSTPDRPGLVTLLTPATALGTQFDVVVVAGVQDGVWPNVRLRGGLLETWRLADAVVAARTGEPETAPGVLDRRRDALHDELRLFVRALSRARSRIVVTAVDDDATGPSPFFAFLPEPPPASAHPAAEHPLTLRGLVARHRRTLTSSIDPGARADAAEQLSVLARESVPGADPQEWYGIISPSTSAPLHDLSVEAARVSPSKMESFEECELNWAISALGGDTVLPPSAGMGTIIHEAMETVPDGDLEKLRAVVAEHWPELDFETEWIGRKERRRADLYIERLHSYLGEAASDRGRVLASEVEFRFAVEVAAAGQVPGADDSLVDTAAEVPPAVHVGDEVNGPNRAVVHGFIDRVEVYPSGAGEHAAARGRGWADMAEGLNGERVVVVDLKTGKNEPATDAKVEEHAQLAAYQIAVEQGLIDGADAGALAGARLLLVANTLSGSDYRVAHQHTLQGDARTRFLGRLVSAARGMSGDSFTAHVEAHCADVQWRVHPCRIHTVPAVSA</sequence>
<keyword evidence="6 15" id="KW-0347">Helicase</keyword>
<dbReference type="EC" id="5.6.2.4" evidence="13"/>
<dbReference type="PROSITE" id="PS51217">
    <property type="entry name" value="UVRD_HELICASE_CTER"/>
    <property type="match status" value="1"/>
</dbReference>
<keyword evidence="5 15" id="KW-0378">Hydrolase</keyword>
<dbReference type="SUPFAM" id="SSF52540">
    <property type="entry name" value="P-loop containing nucleoside triphosphate hydrolases"/>
    <property type="match status" value="1"/>
</dbReference>
<dbReference type="PANTHER" id="PTHR11070:SF59">
    <property type="entry name" value="DNA 3'-5' HELICASE"/>
    <property type="match status" value="1"/>
</dbReference>
<dbReference type="InterPro" id="IPR027417">
    <property type="entry name" value="P-loop_NTPase"/>
</dbReference>
<keyword evidence="7" id="KW-0269">Exonuclease</keyword>
<evidence type="ECO:0000256" key="12">
    <source>
        <dbReference type="ARBA" id="ARBA00034617"/>
    </source>
</evidence>
<evidence type="ECO:0000259" key="17">
    <source>
        <dbReference type="PROSITE" id="PS51217"/>
    </source>
</evidence>
<feature type="binding site" evidence="15">
    <location>
        <begin position="26"/>
        <end position="33"/>
    </location>
    <ligand>
        <name>ATP</name>
        <dbReference type="ChEBI" id="CHEBI:30616"/>
    </ligand>
</feature>
<keyword evidence="11" id="KW-0413">Isomerase</keyword>
<gene>
    <name evidence="18" type="ORF">QFZ46_003154</name>
</gene>
<feature type="domain" description="UvrD-like helicase C-terminal" evidence="17">
    <location>
        <begin position="312"/>
        <end position="615"/>
    </location>
</feature>
<keyword evidence="4" id="KW-0227">DNA damage</keyword>
<evidence type="ECO:0000259" key="16">
    <source>
        <dbReference type="PROSITE" id="PS51198"/>
    </source>
</evidence>
<evidence type="ECO:0000256" key="10">
    <source>
        <dbReference type="ARBA" id="ARBA00023204"/>
    </source>
</evidence>
<dbReference type="InterPro" id="IPR038726">
    <property type="entry name" value="PDDEXK_AddAB-type"/>
</dbReference>
<protein>
    <recommendedName>
        <fullName evidence="13">DNA 3'-5' helicase</fullName>
        <ecNumber evidence="13">5.6.2.4</ecNumber>
    </recommendedName>
</protein>
<comment type="catalytic activity">
    <reaction evidence="12">
        <text>Couples ATP hydrolysis with the unwinding of duplex DNA by translocating in the 3'-5' direction.</text>
        <dbReference type="EC" id="5.6.2.4"/>
    </reaction>
</comment>
<evidence type="ECO:0000256" key="6">
    <source>
        <dbReference type="ARBA" id="ARBA00022806"/>
    </source>
</evidence>
<keyword evidence="19" id="KW-1185">Reference proteome</keyword>
<keyword evidence="10" id="KW-0234">DNA repair</keyword>
<comment type="caution">
    <text evidence="18">The sequence shown here is derived from an EMBL/GenBank/DDBJ whole genome shotgun (WGS) entry which is preliminary data.</text>
</comment>
<dbReference type="Gene3D" id="3.40.50.300">
    <property type="entry name" value="P-loop containing nucleotide triphosphate hydrolases"/>
    <property type="match status" value="2"/>
</dbReference>
<evidence type="ECO:0000256" key="5">
    <source>
        <dbReference type="ARBA" id="ARBA00022801"/>
    </source>
</evidence>
<evidence type="ECO:0000256" key="15">
    <source>
        <dbReference type="PROSITE-ProRule" id="PRU00560"/>
    </source>
</evidence>
<dbReference type="Pfam" id="PF12705">
    <property type="entry name" value="PDDEXK_1"/>
    <property type="match status" value="1"/>
</dbReference>
<dbReference type="Gene3D" id="1.10.10.160">
    <property type="match status" value="1"/>
</dbReference>
<evidence type="ECO:0000256" key="9">
    <source>
        <dbReference type="ARBA" id="ARBA00023125"/>
    </source>
</evidence>
<name>A0ABU0PEC4_9MICO</name>
<dbReference type="Gene3D" id="1.10.486.10">
    <property type="entry name" value="PCRA, domain 4"/>
    <property type="match status" value="1"/>
</dbReference>
<dbReference type="Proteomes" id="UP001239085">
    <property type="component" value="Unassembled WGS sequence"/>
</dbReference>
<dbReference type="InterPro" id="IPR013986">
    <property type="entry name" value="DExx_box_DNA_helicase_dom_sf"/>
</dbReference>
<evidence type="ECO:0000256" key="13">
    <source>
        <dbReference type="ARBA" id="ARBA00034808"/>
    </source>
</evidence>
<dbReference type="InterPro" id="IPR014016">
    <property type="entry name" value="UvrD-like_ATP-bd"/>
</dbReference>
<comment type="similarity">
    <text evidence="1">Belongs to the helicase family. UvrD subfamily.</text>
</comment>